<dbReference type="InterPro" id="IPR043128">
    <property type="entry name" value="Rev_trsase/Diguanyl_cyclase"/>
</dbReference>
<dbReference type="OrthoDB" id="244535at2"/>
<dbReference type="Gene3D" id="3.30.450.40">
    <property type="match status" value="1"/>
</dbReference>
<dbReference type="InterPro" id="IPR000160">
    <property type="entry name" value="GGDEF_dom"/>
</dbReference>
<dbReference type="NCBIfam" id="TIGR00254">
    <property type="entry name" value="GGDEF"/>
    <property type="match status" value="1"/>
</dbReference>
<dbReference type="GO" id="GO:0052621">
    <property type="term" value="F:diguanylate cyclase activity"/>
    <property type="evidence" value="ECO:0007669"/>
    <property type="project" value="TreeGrafter"/>
</dbReference>
<feature type="domain" description="GGDEF" evidence="1">
    <location>
        <begin position="183"/>
        <end position="317"/>
    </location>
</feature>
<proteinExistence type="predicted"/>
<name>U4KQF2_9MOLU</name>
<accession>U4KQF2</accession>
<dbReference type="CDD" id="cd01949">
    <property type="entry name" value="GGDEF"/>
    <property type="match status" value="1"/>
</dbReference>
<dbReference type="InterPro" id="IPR029787">
    <property type="entry name" value="Nucleotide_cyclase"/>
</dbReference>
<keyword evidence="3" id="KW-1185">Reference proteome</keyword>
<dbReference type="SUPFAM" id="SSF55073">
    <property type="entry name" value="Nucleotide cyclase"/>
    <property type="match status" value="1"/>
</dbReference>
<dbReference type="AlphaFoldDB" id="U4KQF2"/>
<dbReference type="Pfam" id="PF01590">
    <property type="entry name" value="GAF"/>
    <property type="match status" value="1"/>
</dbReference>
<sequence length="317" mass="36253">MKLNEKTILAYNNFQVLSDGVLKLAKEIMPDKIIYINFLNDDVQVTMKVSKHDTLVKLDEGLTIPVEEAICHRINYEEKKPLVINDFDLVDFGSNVSKTIKNSNMKSYLGIPITFKNGDRFGALCCAHHDKSAFDAHEIELLEKLADLFSYYLELEQMAFKDNLTGLYNTHFLNQLEQKILSMGGLSIMIDLDHFKDINDRYGHHQGNHVLKEIGHIVNEFSDSFMEAYGIRLGGDEFFIFVNDIKTSDQAKDALTRLLTNLNIRLKKDVDLSISASVGAYLYEPNQVSSLEELLKRTDQQLYQAKKDGKNRYVLLT</sequence>
<dbReference type="InterPro" id="IPR029016">
    <property type="entry name" value="GAF-like_dom_sf"/>
</dbReference>
<dbReference type="HOGENOM" id="CLU_876100_0_0_14"/>
<dbReference type="Proteomes" id="UP000032737">
    <property type="component" value="Chromosome"/>
</dbReference>
<dbReference type="SMART" id="SM00267">
    <property type="entry name" value="GGDEF"/>
    <property type="match status" value="1"/>
</dbReference>
<dbReference type="STRING" id="61635.BN85316650"/>
<dbReference type="RefSeq" id="WP_030005536.1">
    <property type="nucleotide sequence ID" value="NC_022549.1"/>
</dbReference>
<dbReference type="Gene3D" id="3.30.70.270">
    <property type="match status" value="1"/>
</dbReference>
<protein>
    <recommendedName>
        <fullName evidence="1">GGDEF domain-containing protein</fullName>
    </recommendedName>
</protein>
<dbReference type="PROSITE" id="PS50887">
    <property type="entry name" value="GGDEF"/>
    <property type="match status" value="1"/>
</dbReference>
<dbReference type="KEGG" id="abra:BN85316650"/>
<organism evidence="2 3">
    <name type="scientific">Acholeplasma brassicae</name>
    <dbReference type="NCBI Taxonomy" id="61635"/>
    <lineage>
        <taxon>Bacteria</taxon>
        <taxon>Bacillati</taxon>
        <taxon>Mycoplasmatota</taxon>
        <taxon>Mollicutes</taxon>
        <taxon>Acholeplasmatales</taxon>
        <taxon>Acholeplasmataceae</taxon>
        <taxon>Acholeplasma</taxon>
    </lineage>
</organism>
<dbReference type="SMART" id="SM00065">
    <property type="entry name" value="GAF"/>
    <property type="match status" value="1"/>
</dbReference>
<dbReference type="PANTHER" id="PTHR45138">
    <property type="entry name" value="REGULATORY COMPONENTS OF SENSORY TRANSDUCTION SYSTEM"/>
    <property type="match status" value="1"/>
</dbReference>
<evidence type="ECO:0000313" key="3">
    <source>
        <dbReference type="Proteomes" id="UP000032737"/>
    </source>
</evidence>
<dbReference type="InterPro" id="IPR003018">
    <property type="entry name" value="GAF"/>
</dbReference>
<reference evidence="2 3" key="1">
    <citation type="journal article" date="2013" name="J. Mol. Microbiol. Biotechnol.">
        <title>Analysis of the Complete Genomes of Acholeplasma brassicae , A. palmae and A. laidlawii and Their Comparison to the Obligate Parasites from ' Candidatus Phytoplasma'.</title>
        <authorList>
            <person name="Kube M."/>
            <person name="Siewert C."/>
            <person name="Migdoll A.M."/>
            <person name="Duduk B."/>
            <person name="Holz S."/>
            <person name="Rabus R."/>
            <person name="Seemuller E."/>
            <person name="Mitrovic J."/>
            <person name="Muller I."/>
            <person name="Buttner C."/>
            <person name="Reinhardt R."/>
        </authorList>
    </citation>
    <scope>NUCLEOTIDE SEQUENCE [LARGE SCALE GENOMIC DNA]</scope>
    <source>
        <strain evidence="3">0502</strain>
    </source>
</reference>
<dbReference type="EMBL" id="FO681348">
    <property type="protein sequence ID" value="CCV66686.1"/>
    <property type="molecule type" value="Genomic_DNA"/>
</dbReference>
<dbReference type="Pfam" id="PF00990">
    <property type="entry name" value="GGDEF"/>
    <property type="match status" value="1"/>
</dbReference>
<evidence type="ECO:0000259" key="1">
    <source>
        <dbReference type="PROSITE" id="PS50887"/>
    </source>
</evidence>
<evidence type="ECO:0000313" key="2">
    <source>
        <dbReference type="EMBL" id="CCV66686.1"/>
    </source>
</evidence>
<gene>
    <name evidence="2" type="ORF">BN85316650</name>
</gene>
<dbReference type="PANTHER" id="PTHR45138:SF9">
    <property type="entry name" value="DIGUANYLATE CYCLASE DGCM-RELATED"/>
    <property type="match status" value="1"/>
</dbReference>
<dbReference type="SUPFAM" id="SSF55781">
    <property type="entry name" value="GAF domain-like"/>
    <property type="match status" value="1"/>
</dbReference>
<dbReference type="InterPro" id="IPR050469">
    <property type="entry name" value="Diguanylate_Cyclase"/>
</dbReference>